<dbReference type="InterPro" id="IPR003715">
    <property type="entry name" value="Poly_export_N"/>
</dbReference>
<keyword evidence="6" id="KW-0812">Transmembrane</keyword>
<name>A0A098TM69_9CYAN</name>
<evidence type="ECO:0000256" key="12">
    <source>
        <dbReference type="ARBA" id="ARBA00023139"/>
    </source>
</evidence>
<keyword evidence="13" id="KW-0998">Cell outer membrane</keyword>
<keyword evidence="9" id="KW-0406">Ion transport</keyword>
<keyword evidence="10" id="KW-0626">Porin</keyword>
<keyword evidence="14" id="KW-0449">Lipoprotein</keyword>
<evidence type="ECO:0000256" key="14">
    <source>
        <dbReference type="ARBA" id="ARBA00023288"/>
    </source>
</evidence>
<keyword evidence="3" id="KW-0813">Transport</keyword>
<keyword evidence="4" id="KW-1134">Transmembrane beta strand</keyword>
<dbReference type="EMBL" id="JJML01000008">
    <property type="protein sequence ID" value="KGF73361.1"/>
    <property type="molecule type" value="Genomic_DNA"/>
</dbReference>
<gene>
    <name evidence="17" type="ORF">DO97_19800</name>
</gene>
<keyword evidence="8" id="KW-0625">Polysaccharide transport</keyword>
<evidence type="ECO:0000256" key="13">
    <source>
        <dbReference type="ARBA" id="ARBA00023237"/>
    </source>
</evidence>
<dbReference type="GO" id="GO:0046930">
    <property type="term" value="C:pore complex"/>
    <property type="evidence" value="ECO:0007669"/>
    <property type="project" value="UniProtKB-KW"/>
</dbReference>
<accession>A0A098TM69</accession>
<sequence length="345" mass="37047">MAGSITGCLLSLIPAQLSLSLPLSPGDRIKVSIPEGEDFSGIFAVNLDGNLEIPYLPPLPASGLEPAQVQQNLAQTLIQGGFFQPLFLRVSVKVVNWAPVQVNVAGAVFDPGRVLINDPSPEALAARQSTNQVTGDYPPERFLTAAIRIAGGITPTADIHAIRLIRNGQEQQVDLSGIFTGTPVEDIPLIAGDQVIVPESNRFRAELARPSQITIQGVRVYISNLTVPATSNSNSSINKDATGFVYGSRLSQAVISGNCAGGTRTTNANRHAVLVRTDRQTGKTTIVDRPIEEVLRQSSNDADNPLLMPNDGVACYDSRLINTKGVFEFINTIFTPFLLLRDILR</sequence>
<evidence type="ECO:0000256" key="7">
    <source>
        <dbReference type="ARBA" id="ARBA00022729"/>
    </source>
</evidence>
<dbReference type="GO" id="GO:0015288">
    <property type="term" value="F:porin activity"/>
    <property type="evidence" value="ECO:0007669"/>
    <property type="project" value="UniProtKB-KW"/>
</dbReference>
<keyword evidence="7" id="KW-0732">Signal</keyword>
<evidence type="ECO:0000259" key="16">
    <source>
        <dbReference type="Pfam" id="PF22461"/>
    </source>
</evidence>
<organism evidence="17 18">
    <name type="scientific">Neosynechococcus sphagnicola sy1</name>
    <dbReference type="NCBI Taxonomy" id="1497020"/>
    <lineage>
        <taxon>Bacteria</taxon>
        <taxon>Bacillati</taxon>
        <taxon>Cyanobacteriota</taxon>
        <taxon>Cyanophyceae</taxon>
        <taxon>Neosynechococcales</taxon>
        <taxon>Neosynechococcaceae</taxon>
        <taxon>Neosynechococcus</taxon>
    </lineage>
</organism>
<dbReference type="GO" id="GO:0009279">
    <property type="term" value="C:cell outer membrane"/>
    <property type="evidence" value="ECO:0007669"/>
    <property type="project" value="UniProtKB-SubCell"/>
</dbReference>
<protein>
    <submittedName>
        <fullName evidence="17">Polysaccharide export protein</fullName>
    </submittedName>
</protein>
<feature type="domain" description="SLBB" evidence="16">
    <location>
        <begin position="143"/>
        <end position="197"/>
    </location>
</feature>
<dbReference type="InterPro" id="IPR054765">
    <property type="entry name" value="SLBB_dom"/>
</dbReference>
<reference evidence="17 18" key="1">
    <citation type="journal article" date="2014" name="Mol. Ecol.">
        <title>Evolution of Synechococcus.</title>
        <authorList>
            <person name="Dvorak P."/>
            <person name="Casamatta D."/>
            <person name="Hasler P."/>
            <person name="Poulickova A."/>
            <person name="Ondrej V."/>
            <person name="Sanges R."/>
        </authorList>
    </citation>
    <scope>NUCLEOTIDE SEQUENCE [LARGE SCALE GENOMIC DNA]</scope>
    <source>
        <strain evidence="17 18">CAUP A 1101</strain>
    </source>
</reference>
<proteinExistence type="inferred from homology"/>
<dbReference type="Pfam" id="PF02563">
    <property type="entry name" value="Poly_export"/>
    <property type="match status" value="1"/>
</dbReference>
<keyword evidence="12" id="KW-0564">Palmitate</keyword>
<evidence type="ECO:0000256" key="9">
    <source>
        <dbReference type="ARBA" id="ARBA00023065"/>
    </source>
</evidence>
<dbReference type="Pfam" id="PF22461">
    <property type="entry name" value="SLBB_2"/>
    <property type="match status" value="1"/>
</dbReference>
<evidence type="ECO:0000256" key="1">
    <source>
        <dbReference type="ARBA" id="ARBA00004571"/>
    </source>
</evidence>
<comment type="caution">
    <text evidence="17">The sequence shown here is derived from an EMBL/GenBank/DDBJ whole genome shotgun (WGS) entry which is preliminary data.</text>
</comment>
<feature type="domain" description="Polysaccharide export protein N-terminal" evidence="15">
    <location>
        <begin position="23"/>
        <end position="92"/>
    </location>
</feature>
<comment type="similarity">
    <text evidence="2">Belongs to the BexD/CtrA/VexA family.</text>
</comment>
<dbReference type="Gene3D" id="3.10.560.10">
    <property type="entry name" value="Outer membrane lipoprotein wza domain like"/>
    <property type="match status" value="1"/>
</dbReference>
<dbReference type="STRING" id="1497020.DO97_19800"/>
<dbReference type="InterPro" id="IPR049712">
    <property type="entry name" value="Poly_export"/>
</dbReference>
<evidence type="ECO:0000256" key="4">
    <source>
        <dbReference type="ARBA" id="ARBA00022452"/>
    </source>
</evidence>
<evidence type="ECO:0000256" key="11">
    <source>
        <dbReference type="ARBA" id="ARBA00023136"/>
    </source>
</evidence>
<keyword evidence="18" id="KW-1185">Reference proteome</keyword>
<dbReference type="GO" id="GO:0006811">
    <property type="term" value="P:monoatomic ion transport"/>
    <property type="evidence" value="ECO:0007669"/>
    <property type="project" value="UniProtKB-KW"/>
</dbReference>
<comment type="subcellular location">
    <subcellularLocation>
        <location evidence="1">Cell outer membrane</location>
        <topology evidence="1">Multi-pass membrane protein</topology>
    </subcellularLocation>
</comment>
<evidence type="ECO:0000256" key="2">
    <source>
        <dbReference type="ARBA" id="ARBA00009450"/>
    </source>
</evidence>
<evidence type="ECO:0000259" key="15">
    <source>
        <dbReference type="Pfam" id="PF02563"/>
    </source>
</evidence>
<dbReference type="PANTHER" id="PTHR33619">
    <property type="entry name" value="POLYSACCHARIDE EXPORT PROTEIN GFCE-RELATED"/>
    <property type="match status" value="1"/>
</dbReference>
<keyword evidence="5" id="KW-0762">Sugar transport</keyword>
<dbReference type="GO" id="GO:0015159">
    <property type="term" value="F:polysaccharide transmembrane transporter activity"/>
    <property type="evidence" value="ECO:0007669"/>
    <property type="project" value="InterPro"/>
</dbReference>
<evidence type="ECO:0000256" key="3">
    <source>
        <dbReference type="ARBA" id="ARBA00022448"/>
    </source>
</evidence>
<evidence type="ECO:0000256" key="6">
    <source>
        <dbReference type="ARBA" id="ARBA00022692"/>
    </source>
</evidence>
<dbReference type="PANTHER" id="PTHR33619:SF3">
    <property type="entry name" value="POLYSACCHARIDE EXPORT PROTEIN GFCE-RELATED"/>
    <property type="match status" value="1"/>
</dbReference>
<evidence type="ECO:0000256" key="5">
    <source>
        <dbReference type="ARBA" id="ARBA00022597"/>
    </source>
</evidence>
<evidence type="ECO:0000313" key="17">
    <source>
        <dbReference type="EMBL" id="KGF73361.1"/>
    </source>
</evidence>
<evidence type="ECO:0000313" key="18">
    <source>
        <dbReference type="Proteomes" id="UP000030170"/>
    </source>
</evidence>
<dbReference type="AlphaFoldDB" id="A0A098TM69"/>
<evidence type="ECO:0000256" key="10">
    <source>
        <dbReference type="ARBA" id="ARBA00023114"/>
    </source>
</evidence>
<evidence type="ECO:0000256" key="8">
    <source>
        <dbReference type="ARBA" id="ARBA00023047"/>
    </source>
</evidence>
<dbReference type="Proteomes" id="UP000030170">
    <property type="component" value="Unassembled WGS sequence"/>
</dbReference>
<keyword evidence="11" id="KW-0472">Membrane</keyword>